<dbReference type="InterPro" id="IPR010661">
    <property type="entry name" value="RVT_thumb"/>
</dbReference>
<dbReference type="InterPro" id="IPR034170">
    <property type="entry name" value="Retropepsin-like_cat_dom"/>
</dbReference>
<dbReference type="GO" id="GO:0003964">
    <property type="term" value="F:RNA-directed DNA polymerase activity"/>
    <property type="evidence" value="ECO:0007669"/>
    <property type="project" value="UniProtKB-KW"/>
</dbReference>
<dbReference type="SUPFAM" id="SSF56672">
    <property type="entry name" value="DNA/RNA polymerases"/>
    <property type="match status" value="2"/>
</dbReference>
<dbReference type="InterPro" id="IPR018061">
    <property type="entry name" value="Retropepsins"/>
</dbReference>
<dbReference type="Gene3D" id="3.30.420.10">
    <property type="entry name" value="Ribonuclease H-like superfamily/Ribonuclease H"/>
    <property type="match status" value="5"/>
</dbReference>
<keyword evidence="16" id="KW-0862">Zinc</keyword>
<dbReference type="PANTHER" id="PTHR41694:SF3">
    <property type="entry name" value="RNA-DIRECTED DNA POLYMERASE-RELATED"/>
    <property type="match status" value="1"/>
</dbReference>
<dbReference type="PROSITE" id="PS50878">
    <property type="entry name" value="RT_POL"/>
    <property type="match status" value="2"/>
</dbReference>
<evidence type="ECO:0000256" key="8">
    <source>
        <dbReference type="ARBA" id="ARBA00022801"/>
    </source>
</evidence>
<dbReference type="GO" id="GO:0004523">
    <property type="term" value="F:RNA-DNA hybrid ribonuclease activity"/>
    <property type="evidence" value="ECO:0007669"/>
    <property type="project" value="InterPro"/>
</dbReference>
<dbReference type="PROSITE" id="PS50879">
    <property type="entry name" value="RNASE_H_1"/>
    <property type="match status" value="2"/>
</dbReference>
<protein>
    <submittedName>
        <fullName evidence="23">Uncharacterized protein</fullName>
    </submittedName>
</protein>
<dbReference type="InterPro" id="IPR036397">
    <property type="entry name" value="RNaseH_sf"/>
</dbReference>
<sequence length="2653" mass="296333">MMSPPGQAAALAGTRLPGNQVPQGTGVPAPSNPEVPKQGTGAETAASSCSIPTLAPVTFRNARGGNNRAEYHPFPRATIKEICKAHRIYGRDGPYFRGLLKADLSAEEVVPADLKYLFSCLLNPTEYILWVTAWKQLLQDALPGLLNHVNTRVDAQGNPLTLDHLAGEGQWAEATDQVVIPVQCLHVVRETALTAFFSMQTQGPAISYSKIRQDQSESFTDFVERLSRAIEAQVKNEMAREHILSEIAFSNANDLCRAAILSLPLHPKPTLPDMLQGGSKHNTLEMTYTDHDMAQPILTTNSKYTPYRLQLTEGLHLKDDNWNFVSVDNSEQGTWPRVKGKLIVVGDCKHTPKEIEILPGTFDNNPGKFVLWLRCTHPPTFLPKGQTVAQIIPTWEHLEEDNIPTACPVHNITEVKPQVGCELQVGDEAINITGLLHTDMDVTVIPAKHWPSRWALENVAGHVQGIGGMQLAKQSKSVVQIKGPKGQLASLRPFVLDYREPLLGRDLMAQWGVTIDIPDPPQDFWAAVAEERPTHKLNWKTDAPVWVEQWPLSKQKLKALEELVEEQLAKGHIVETTSPWNSPVFVIRKPGKDKWRLLQDLRQINNVIEDMGSLQPGMPTPTMLPQNWKLAVIDIKDCFFHIPLHPDDAPRFAFSVPTVNREAPRKRYHWRVLPQGMKVSPIICQWYVASLLSPVRVAAEKAIIHHYMDDVLVCAPTDDVLSHALDLTINALVVAGFELQEDKVQRMPPWRYLGLEIGKRTIVPQKLEIKAKIQTLADVHQLCGALNWVRPWLGLTTEDLAPLFNLLKGGEELSSPRELTPEAKEALEKVQHLMSTRQAHRCDPDLPFKFIIMGKLPHLHGVIFQWRNNIKKDQGREDPLLIIEWVFLSHQRSKRMTRPQELVAELIRKARVRIRELAGCDFECLHIPIGLRSGQITKAMLEHLLQENEALQFALDSFTGQISIHRPAHKIFNQDAKFTLNLKDVRSRKPLEALTVFTDASGKSHKSVMTWKDPQTQQWEADVAEVEGSPQVAELAAVVRAFERFPEPFNLVTDSAYVAGVVSRADQAILQEVSNTALFELLSKLVKLVSHREQPFFVMHTRSHTDLPGFVAEGNRRADALAAPAAMAPLPSIFEQAKLSHQLHHQNAPGLVRWFHITREQAKAIVATCPSCNQHALPTLSAGVNPRGLNSCELWQTDVTHIPQFGRSKYVHVSVDTFSGAVFASAHAGEKTLDAIKHLIQAFSFMGIPKELKTDNGPAYRSKEFCSFLQQWGVGHKTGIPHSPTGQAVVERTHREIKRVLNQQQPVLKTETPQTRLARALFTLNFLNSTFEFLNPPIVRHFGANPQLNIKERPPVMVRDPETGRTEGPHDLVTWGRGPCHELQPGSSEQGLHIPYNKPHLLKPNFRDLSSAFIYTVLESSAAGGSYFYNWRTTWKTPDPAFQAVRDFPMDVWTLPPCQVTVRPRDRGQFWDEVKAKVEGLSGDADAGARLAVSDVQLVPSRVPASDPVGSTGQDRAGAAASSEGLQAFPVLQGATHNTYQPLAWQALSELRDAVGKYGLGSAEVMQVLRSFNASLLTPFDIRSLARALFPPVEYDFFESKWTQLAGRTVERNTTLGPGDPRRMVNIDMLMGTGNYTRAEGQAGYEPLVQEQCQQTGMAALVQTLQLATPQQPFATIVQGVDEPFLCFAGRLTAAVEKQEQLDQGHLEPSTSPWNTPVFCIKKKSGKWRLLQDLRKINAVMEGMGTLQAGMPSPTMLPADWPVLIVDLKDCFFTIPLHPDDRPKFAFTVPTINNAEPAQRYQWRVLPQGMRNSPMLCQWYVARALSGVRKRFPDAHVYHYMDDILVATPTQEELLRLQPQLLNALHSHGLQVAPEKVQQQPPWKYLGVKILERTIRHQEVQFVQSVKTLNDAQKLVGVITWLRPYLGLTTAQLSPLFELLKGDTDLKSPRELTPEARKVLEEVQQAVSACQVYRIEPSIDVTVFITTPDLHPTGIIGQWNDDWTDPLHVLEWVFLPHQPHKTATALFELIARLIIKCRQRCLQLMGADPSKIILPVQREEFDWSYANNVSLQSALEGFSGQITYHLPSHKLLQVAKNTQFSLRPKSSQEPVQGPTVFTDGSGKTGKAIVTWQDGSEWQVLEGHEDGSAQLVELKAAVMAFEKFSQEPFNLVTDSAYVADIAQRLSCSVLKEVSNPALFDLLKALWCAIQARVHPYYVLHVRSHTNLPGFVAEGNARADKLANPAWVAPQPDVLAQAKASHGFFHQNAHTLQKQFQLTATEAREIVESCDDCHALGAPLPAGVNPRGLKALELWQTDVTQVAEFGRLKYVHVTVDTFSSAMWASAHTGEKARDVIAHWRQAFAVLGIPSAVKTDNGPAYASQQVRQFLQSWGVSHNFGIPSAVKTDNGPAYASQQVRQFLQSWGVSHNFGIPHSPTGQAIVERNHGTLKRVLQKQKRGMQGETPNSRLAKALYTINHLTVPQNSNNPVILNHHLSLQASDGEQQPRAKVRVRNLVTKQWEGPYDLIAMGRGPTCYSNSFMPDDSSRSFKFFSDVFTDKLSASCIPASASCIVPKHDRTTAWNTSHATRRGRMECDSHFNKYRTENCFALADASCLKSEDPPPLIPILEGPQKCSDDLQLTDWHEVTREFAKKKI</sequence>
<dbReference type="InterPro" id="IPR001995">
    <property type="entry name" value="Peptidase_A2_cat"/>
</dbReference>
<dbReference type="GO" id="GO:0008270">
    <property type="term" value="F:zinc ion binding"/>
    <property type="evidence" value="ECO:0007669"/>
    <property type="project" value="UniProtKB-KW"/>
</dbReference>
<dbReference type="Pfam" id="PF00607">
    <property type="entry name" value="Gag_p24"/>
    <property type="match status" value="2"/>
</dbReference>
<dbReference type="Gene3D" id="1.10.10.200">
    <property type="match status" value="2"/>
</dbReference>
<dbReference type="GO" id="GO:0004190">
    <property type="term" value="F:aspartic-type endopeptidase activity"/>
    <property type="evidence" value="ECO:0007669"/>
    <property type="project" value="UniProtKB-KW"/>
</dbReference>
<evidence type="ECO:0000256" key="15">
    <source>
        <dbReference type="ARBA" id="ARBA00023268"/>
    </source>
</evidence>
<dbReference type="Pfam" id="PF00075">
    <property type="entry name" value="RNase_H"/>
    <property type="match status" value="2"/>
</dbReference>
<evidence type="ECO:0000259" key="22">
    <source>
        <dbReference type="PROSITE" id="PS50994"/>
    </source>
</evidence>
<dbReference type="SUPFAM" id="SSF47353">
    <property type="entry name" value="Retrovirus capsid dimerization domain-like"/>
    <property type="match status" value="1"/>
</dbReference>
<feature type="domain" description="Reverse transcriptase" evidence="20">
    <location>
        <begin position="1702"/>
        <end position="1890"/>
    </location>
</feature>
<feature type="domain" description="RNase H type-1" evidence="21">
    <location>
        <begin position="990"/>
        <end position="1127"/>
    </location>
</feature>
<evidence type="ECO:0000259" key="20">
    <source>
        <dbReference type="PROSITE" id="PS50878"/>
    </source>
</evidence>
<evidence type="ECO:0000259" key="19">
    <source>
        <dbReference type="PROSITE" id="PS50876"/>
    </source>
</evidence>
<dbReference type="SUPFAM" id="SSF47943">
    <property type="entry name" value="Retrovirus capsid protein, N-terminal core domain"/>
    <property type="match status" value="2"/>
</dbReference>
<feature type="domain" description="Integrase catalytic" evidence="22">
    <location>
        <begin position="2300"/>
        <end position="2494"/>
    </location>
</feature>
<dbReference type="GO" id="GO:0015074">
    <property type="term" value="P:DNA integration"/>
    <property type="evidence" value="ECO:0007669"/>
    <property type="project" value="InterPro"/>
</dbReference>
<keyword evidence="16" id="KW-0863">Zinc-finger</keyword>
<evidence type="ECO:0000256" key="4">
    <source>
        <dbReference type="ARBA" id="ARBA00022722"/>
    </source>
</evidence>
<name>A0A3M0L5I2_HIRRU</name>
<evidence type="ECO:0000256" key="16">
    <source>
        <dbReference type="PROSITE-ProRule" id="PRU00450"/>
    </source>
</evidence>
<keyword evidence="24" id="KW-1185">Reference proteome</keyword>
<keyword evidence="6" id="KW-0064">Aspartyl protease</keyword>
<dbReference type="Gene3D" id="2.40.70.10">
    <property type="entry name" value="Acid Proteases"/>
    <property type="match status" value="1"/>
</dbReference>
<dbReference type="PANTHER" id="PTHR41694">
    <property type="entry name" value="ENDOGENOUS RETROVIRUS GROUP K MEMBER POL PROTEIN"/>
    <property type="match status" value="1"/>
</dbReference>
<keyword evidence="3" id="KW-0548">Nucleotidyltransferase</keyword>
<evidence type="ECO:0000256" key="1">
    <source>
        <dbReference type="ARBA" id="ARBA00010879"/>
    </source>
</evidence>
<proteinExistence type="inferred from homology"/>
<keyword evidence="11" id="KW-0695">RNA-directed DNA polymerase</keyword>
<evidence type="ECO:0000256" key="12">
    <source>
        <dbReference type="ARBA" id="ARBA00022932"/>
    </source>
</evidence>
<dbReference type="InterPro" id="IPR003308">
    <property type="entry name" value="Integrase_Zn-bd_dom_N"/>
</dbReference>
<feature type="domain" description="Integrase-type" evidence="19">
    <location>
        <begin position="2251"/>
        <end position="2292"/>
    </location>
</feature>
<dbReference type="Pfam" id="PF00078">
    <property type="entry name" value="RVT_1"/>
    <property type="match status" value="2"/>
</dbReference>
<dbReference type="GO" id="GO:0016032">
    <property type="term" value="P:viral process"/>
    <property type="evidence" value="ECO:0007669"/>
    <property type="project" value="InterPro"/>
</dbReference>
<dbReference type="Pfam" id="PF00665">
    <property type="entry name" value="rve"/>
    <property type="match status" value="2"/>
</dbReference>
<dbReference type="PROSITE" id="PS50175">
    <property type="entry name" value="ASP_PROT_RETROV"/>
    <property type="match status" value="1"/>
</dbReference>
<dbReference type="CDD" id="cd05482">
    <property type="entry name" value="HIV_retropepsin_like"/>
    <property type="match status" value="1"/>
</dbReference>
<dbReference type="InterPro" id="IPR045345">
    <property type="entry name" value="Gag_p24_C"/>
</dbReference>
<dbReference type="InterPro" id="IPR036862">
    <property type="entry name" value="Integrase_C_dom_sf_retrovir"/>
</dbReference>
<feature type="domain" description="Reverse transcriptase" evidence="20">
    <location>
        <begin position="568"/>
        <end position="757"/>
    </location>
</feature>
<dbReference type="Gene3D" id="1.10.1200.30">
    <property type="match status" value="1"/>
</dbReference>
<organism evidence="23 24">
    <name type="scientific">Hirundo rustica rustica</name>
    <dbReference type="NCBI Taxonomy" id="333673"/>
    <lineage>
        <taxon>Eukaryota</taxon>
        <taxon>Metazoa</taxon>
        <taxon>Chordata</taxon>
        <taxon>Craniata</taxon>
        <taxon>Vertebrata</taxon>
        <taxon>Euteleostomi</taxon>
        <taxon>Archelosauria</taxon>
        <taxon>Archosauria</taxon>
        <taxon>Dinosauria</taxon>
        <taxon>Saurischia</taxon>
        <taxon>Theropoda</taxon>
        <taxon>Coelurosauria</taxon>
        <taxon>Aves</taxon>
        <taxon>Neognathae</taxon>
        <taxon>Neoaves</taxon>
        <taxon>Telluraves</taxon>
        <taxon>Australaves</taxon>
        <taxon>Passeriformes</taxon>
        <taxon>Sylvioidea</taxon>
        <taxon>Hirundinidae</taxon>
        <taxon>Hirundo</taxon>
    </lineage>
</organism>
<dbReference type="InterPro" id="IPR021109">
    <property type="entry name" value="Peptidase_aspartic_dom_sf"/>
</dbReference>
<dbReference type="SUPFAM" id="SSF50630">
    <property type="entry name" value="Acid proteases"/>
    <property type="match status" value="1"/>
</dbReference>
<dbReference type="InterPro" id="IPR000477">
    <property type="entry name" value="RT_dom"/>
</dbReference>
<dbReference type="InterPro" id="IPR017856">
    <property type="entry name" value="Integrase-like_N"/>
</dbReference>
<keyword evidence="15" id="KW-0511">Multifunctional enzyme</keyword>
<dbReference type="Pfam" id="PF00077">
    <property type="entry name" value="RVP"/>
    <property type="match status" value="1"/>
</dbReference>
<dbReference type="Gene3D" id="3.30.70.270">
    <property type="match status" value="4"/>
</dbReference>
<evidence type="ECO:0000256" key="9">
    <source>
        <dbReference type="ARBA" id="ARBA00022842"/>
    </source>
</evidence>
<dbReference type="Pfam" id="PF06817">
    <property type="entry name" value="RVT_thumb"/>
    <property type="match status" value="2"/>
</dbReference>
<evidence type="ECO:0000256" key="3">
    <source>
        <dbReference type="ARBA" id="ARBA00022695"/>
    </source>
</evidence>
<evidence type="ECO:0000256" key="2">
    <source>
        <dbReference type="ARBA" id="ARBA00022679"/>
    </source>
</evidence>
<dbReference type="SUPFAM" id="SSF46919">
    <property type="entry name" value="N-terminal Zn binding domain of HIV integrase"/>
    <property type="match status" value="2"/>
</dbReference>
<accession>A0A3M0L5I2</accession>
<dbReference type="InterPro" id="IPR002156">
    <property type="entry name" value="RNaseH_domain"/>
</dbReference>
<evidence type="ECO:0000313" key="23">
    <source>
        <dbReference type="EMBL" id="RMC20655.1"/>
    </source>
</evidence>
<dbReference type="PROSITE" id="PS50876">
    <property type="entry name" value="ZF_INTEGRASE"/>
    <property type="match status" value="2"/>
</dbReference>
<feature type="domain" description="RNase H type-1" evidence="21">
    <location>
        <begin position="2110"/>
        <end position="2246"/>
    </location>
</feature>
<evidence type="ECO:0000256" key="13">
    <source>
        <dbReference type="ARBA" id="ARBA00023125"/>
    </source>
</evidence>
<keyword evidence="8" id="KW-0378">Hydrolase</keyword>
<dbReference type="PROSITE" id="PS50994">
    <property type="entry name" value="INTEGRASE"/>
    <property type="match status" value="2"/>
</dbReference>
<dbReference type="InterPro" id="IPR043128">
    <property type="entry name" value="Rev_trsase/Diguanyl_cyclase"/>
</dbReference>
<evidence type="ECO:0000256" key="14">
    <source>
        <dbReference type="ARBA" id="ARBA00023172"/>
    </source>
</evidence>
<keyword evidence="12" id="KW-0239">DNA-directed DNA polymerase</keyword>
<dbReference type="Gene3D" id="3.10.10.10">
    <property type="entry name" value="HIV Type 1 Reverse Transcriptase, subunit A, domain 1"/>
    <property type="match status" value="2"/>
</dbReference>
<dbReference type="OrthoDB" id="9386368at2759"/>
<dbReference type="Pfam" id="PF02022">
    <property type="entry name" value="Integrase_Zn"/>
    <property type="match status" value="2"/>
</dbReference>
<evidence type="ECO:0000256" key="7">
    <source>
        <dbReference type="ARBA" id="ARBA00022759"/>
    </source>
</evidence>
<dbReference type="Pfam" id="PF19317">
    <property type="entry name" value="Gag_p24_C"/>
    <property type="match status" value="1"/>
</dbReference>
<keyword evidence="10" id="KW-0694">RNA-binding</keyword>
<keyword evidence="4" id="KW-0540">Nuclease</keyword>
<keyword evidence="13" id="KW-0238">DNA-binding</keyword>
<dbReference type="EMBL" id="QRBI01000093">
    <property type="protein sequence ID" value="RMC20655.1"/>
    <property type="molecule type" value="Genomic_DNA"/>
</dbReference>
<keyword evidence="2" id="KW-0808">Transferase</keyword>
<dbReference type="InterPro" id="IPR043502">
    <property type="entry name" value="DNA/RNA_pol_sf"/>
</dbReference>
<dbReference type="Proteomes" id="UP000269221">
    <property type="component" value="Unassembled WGS sequence"/>
</dbReference>
<comment type="similarity">
    <text evidence="1">Belongs to the beta type-B retroviral polymerase family. HERV class-II K(HML-2) pol subfamily.</text>
</comment>
<evidence type="ECO:0000313" key="24">
    <source>
        <dbReference type="Proteomes" id="UP000269221"/>
    </source>
</evidence>
<dbReference type="InterPro" id="IPR008916">
    <property type="entry name" value="Retrov_capsid_C"/>
</dbReference>
<evidence type="ECO:0000256" key="5">
    <source>
        <dbReference type="ARBA" id="ARBA00022723"/>
    </source>
</evidence>
<dbReference type="SUPFAM" id="SSF53098">
    <property type="entry name" value="Ribonuclease H-like"/>
    <property type="match status" value="4"/>
</dbReference>
<dbReference type="GO" id="GO:0003677">
    <property type="term" value="F:DNA binding"/>
    <property type="evidence" value="ECO:0007669"/>
    <property type="project" value="UniProtKB-KW"/>
</dbReference>
<dbReference type="InterPro" id="IPR001584">
    <property type="entry name" value="Integrase_cat-core"/>
</dbReference>
<feature type="domain" description="Peptidase A2" evidence="18">
    <location>
        <begin position="432"/>
        <end position="507"/>
    </location>
</feature>
<dbReference type="Gene3D" id="1.10.375.10">
    <property type="entry name" value="Human Immunodeficiency Virus Type 1 Capsid Protein"/>
    <property type="match status" value="2"/>
</dbReference>
<keyword evidence="5" id="KW-0479">Metal-binding</keyword>
<gene>
    <name evidence="23" type="ORF">DUI87_01507</name>
</gene>
<feature type="domain" description="Integrase catalytic" evidence="22">
    <location>
        <begin position="1182"/>
        <end position="1354"/>
    </location>
</feature>
<feature type="region of interest" description="Disordered" evidence="17">
    <location>
        <begin position="1"/>
        <end position="48"/>
    </location>
</feature>
<comment type="caution">
    <text evidence="23">The sequence shown here is derived from an EMBL/GenBank/DDBJ whole genome shotgun (WGS) entry which is preliminary data.</text>
</comment>
<evidence type="ECO:0000256" key="11">
    <source>
        <dbReference type="ARBA" id="ARBA00022918"/>
    </source>
</evidence>
<dbReference type="InterPro" id="IPR012337">
    <property type="entry name" value="RNaseH-like_sf"/>
</dbReference>
<dbReference type="Gene3D" id="2.30.30.10">
    <property type="entry name" value="Integrase, C-terminal domain superfamily, retroviral"/>
    <property type="match status" value="2"/>
</dbReference>
<reference evidence="23 24" key="1">
    <citation type="submission" date="2018-07" db="EMBL/GenBank/DDBJ databases">
        <title>A high quality draft genome assembly of the barn swallow (H. rustica rustica).</title>
        <authorList>
            <person name="Formenti G."/>
            <person name="Chiara M."/>
            <person name="Poveda L."/>
            <person name="Francoijs K.-J."/>
            <person name="Bonisoli-Alquati A."/>
            <person name="Canova L."/>
            <person name="Gianfranceschi L."/>
            <person name="Horner D.S."/>
            <person name="Saino N."/>
        </authorList>
    </citation>
    <scope>NUCLEOTIDE SEQUENCE [LARGE SCALE GENOMIC DNA]</scope>
    <source>
        <strain evidence="23">Chelidonia</strain>
        <tissue evidence="23">Blood</tissue>
    </source>
</reference>
<dbReference type="InterPro" id="IPR008919">
    <property type="entry name" value="Retrov_capsid_N"/>
</dbReference>
<evidence type="ECO:0000256" key="6">
    <source>
        <dbReference type="ARBA" id="ARBA00022750"/>
    </source>
</evidence>
<evidence type="ECO:0000256" key="17">
    <source>
        <dbReference type="SAM" id="MobiDB-lite"/>
    </source>
</evidence>
<dbReference type="GO" id="GO:0035613">
    <property type="term" value="F:RNA stem-loop binding"/>
    <property type="evidence" value="ECO:0007669"/>
    <property type="project" value="TreeGrafter"/>
</dbReference>
<dbReference type="STRING" id="333673.A0A3M0L5I2"/>
<keyword evidence="14" id="KW-0233">DNA recombination</keyword>
<dbReference type="GO" id="GO:0006508">
    <property type="term" value="P:proteolysis"/>
    <property type="evidence" value="ECO:0007669"/>
    <property type="project" value="InterPro"/>
</dbReference>
<evidence type="ECO:0000259" key="21">
    <source>
        <dbReference type="PROSITE" id="PS50879"/>
    </source>
</evidence>
<keyword evidence="6" id="KW-0645">Protease</keyword>
<dbReference type="GO" id="GO:0006310">
    <property type="term" value="P:DNA recombination"/>
    <property type="evidence" value="ECO:0007669"/>
    <property type="project" value="UniProtKB-KW"/>
</dbReference>
<evidence type="ECO:0000256" key="10">
    <source>
        <dbReference type="ARBA" id="ARBA00022884"/>
    </source>
</evidence>
<keyword evidence="9" id="KW-0460">Magnesium</keyword>
<dbReference type="GO" id="GO:0003887">
    <property type="term" value="F:DNA-directed DNA polymerase activity"/>
    <property type="evidence" value="ECO:0007669"/>
    <property type="project" value="UniProtKB-KW"/>
</dbReference>
<evidence type="ECO:0000259" key="18">
    <source>
        <dbReference type="PROSITE" id="PS50175"/>
    </source>
</evidence>
<feature type="domain" description="Integrase-type" evidence="19">
    <location>
        <begin position="1132"/>
        <end position="1173"/>
    </location>
</feature>
<keyword evidence="7" id="KW-0255">Endonuclease</keyword>